<organism evidence="4 5">
    <name type="scientific">Yarrowia lipolytica</name>
    <name type="common">Candida lipolytica</name>
    <dbReference type="NCBI Taxonomy" id="4952"/>
    <lineage>
        <taxon>Eukaryota</taxon>
        <taxon>Fungi</taxon>
        <taxon>Dikarya</taxon>
        <taxon>Ascomycota</taxon>
        <taxon>Saccharomycotina</taxon>
        <taxon>Dipodascomycetes</taxon>
        <taxon>Dipodascales</taxon>
        <taxon>Dipodascales incertae sedis</taxon>
        <taxon>Yarrowia</taxon>
    </lineage>
</organism>
<dbReference type="InterPro" id="IPR036397">
    <property type="entry name" value="RNaseH_sf"/>
</dbReference>
<feature type="region of interest" description="Disordered" evidence="2">
    <location>
        <begin position="172"/>
        <end position="196"/>
    </location>
</feature>
<dbReference type="SUPFAM" id="SSF53098">
    <property type="entry name" value="Ribonuclease H-like"/>
    <property type="match status" value="1"/>
</dbReference>
<dbReference type="GO" id="GO:0043137">
    <property type="term" value="P:DNA replication, removal of RNA primer"/>
    <property type="evidence" value="ECO:0007669"/>
    <property type="project" value="TreeGrafter"/>
</dbReference>
<dbReference type="InterPro" id="IPR012337">
    <property type="entry name" value="RNaseH-like_sf"/>
</dbReference>
<evidence type="ECO:0000259" key="3">
    <source>
        <dbReference type="PROSITE" id="PS50879"/>
    </source>
</evidence>
<evidence type="ECO:0000313" key="5">
    <source>
        <dbReference type="Proteomes" id="UP000182444"/>
    </source>
</evidence>
<sequence length="196" mass="21186">MATAVESTNDSTREPKAEALCRRIWKATGGGSSYGGGLQLTATSSARVPVYTDGACHNNQGSNARAGVGVYFGPGHPDNVSRPVQGSRQTNQRAELEAIHDAVETIHRRNDGTNYEVKTDSAYAQNAFNKWGSNWQQNNWTTSKNEPVQHRDLIEPTLNRLNDLGDRVEISKVKGHSGNPGNDAADKLAGKGARGW</sequence>
<dbReference type="PANTHER" id="PTHR10642:SF30">
    <property type="entry name" value="RIBONUCLEASE H"/>
    <property type="match status" value="1"/>
</dbReference>
<dbReference type="GO" id="GO:0004523">
    <property type="term" value="F:RNA-DNA hybrid ribonuclease activity"/>
    <property type="evidence" value="ECO:0007669"/>
    <property type="project" value="InterPro"/>
</dbReference>
<proteinExistence type="inferred from homology"/>
<dbReference type="EMBL" id="CP017553">
    <property type="protein sequence ID" value="AOW00574.1"/>
    <property type="molecule type" value="Genomic_DNA"/>
</dbReference>
<dbReference type="RefSeq" id="XP_500020.3">
    <property type="nucleotide sequence ID" value="XM_500020.3"/>
</dbReference>
<dbReference type="KEGG" id="yli:2906169"/>
<dbReference type="VEuPathDB" id="FungiDB:YALI0_A12705g"/>
<dbReference type="InterPro" id="IPR050092">
    <property type="entry name" value="RNase_H"/>
</dbReference>
<accession>A0A1D8N4N6</accession>
<dbReference type="Proteomes" id="UP000182444">
    <property type="component" value="Chromosome 1A"/>
</dbReference>
<evidence type="ECO:0000313" key="4">
    <source>
        <dbReference type="EMBL" id="AOW00574.1"/>
    </source>
</evidence>
<dbReference type="PROSITE" id="PS50879">
    <property type="entry name" value="RNASE_H_1"/>
    <property type="match status" value="1"/>
</dbReference>
<dbReference type="Gene3D" id="3.30.420.10">
    <property type="entry name" value="Ribonuclease H-like superfamily/Ribonuclease H"/>
    <property type="match status" value="1"/>
</dbReference>
<comment type="similarity">
    <text evidence="1">Belongs to the RNase H family.</text>
</comment>
<gene>
    <name evidence="4" type="ORF">YALI1_A12772g</name>
</gene>
<feature type="domain" description="RNase H type-1" evidence="3">
    <location>
        <begin position="44"/>
        <end position="194"/>
    </location>
</feature>
<dbReference type="eggNOG" id="KOG3752">
    <property type="taxonomic scope" value="Eukaryota"/>
</dbReference>
<dbReference type="PANTHER" id="PTHR10642">
    <property type="entry name" value="RIBONUCLEASE H1"/>
    <property type="match status" value="1"/>
</dbReference>
<evidence type="ECO:0000256" key="2">
    <source>
        <dbReference type="SAM" id="MobiDB-lite"/>
    </source>
</evidence>
<reference evidence="4 5" key="1">
    <citation type="journal article" date="2016" name="PLoS ONE">
        <title>Sequence Assembly of Yarrowia lipolytica Strain W29/CLIB89 Shows Transposable Element Diversity.</title>
        <authorList>
            <person name="Magnan C."/>
            <person name="Yu J."/>
            <person name="Chang I."/>
            <person name="Jahn E."/>
            <person name="Kanomata Y."/>
            <person name="Wu J."/>
            <person name="Zeller M."/>
            <person name="Oakes M."/>
            <person name="Baldi P."/>
            <person name="Sandmeyer S."/>
        </authorList>
    </citation>
    <scope>NUCLEOTIDE SEQUENCE [LARGE SCALE GENOMIC DNA]</scope>
    <source>
        <strain evidence="5">CLIB89(W29)</strain>
    </source>
</reference>
<dbReference type="AlphaFoldDB" id="A0A1D8N4N6"/>
<dbReference type="CDD" id="cd09280">
    <property type="entry name" value="RNase_HI_eukaryote_like"/>
    <property type="match status" value="1"/>
</dbReference>
<dbReference type="InterPro" id="IPR002156">
    <property type="entry name" value="RNaseH_domain"/>
</dbReference>
<protein>
    <recommendedName>
        <fullName evidence="3">RNase H type-1 domain-containing protein</fullName>
    </recommendedName>
</protein>
<dbReference type="GO" id="GO:0003676">
    <property type="term" value="F:nucleic acid binding"/>
    <property type="evidence" value="ECO:0007669"/>
    <property type="project" value="InterPro"/>
</dbReference>
<name>A0A1D8N4N6_YARLL</name>
<dbReference type="VEuPathDB" id="FungiDB:YALI1_A12772g"/>
<dbReference type="GeneID" id="2906169"/>
<dbReference type="Pfam" id="PF00075">
    <property type="entry name" value="RNase_H"/>
    <property type="match status" value="1"/>
</dbReference>
<evidence type="ECO:0000256" key="1">
    <source>
        <dbReference type="ARBA" id="ARBA00005300"/>
    </source>
</evidence>